<protein>
    <recommendedName>
        <fullName evidence="4">Alanine racemase N-terminal domain-containing protein</fullName>
    </recommendedName>
</protein>
<evidence type="ECO:0000256" key="1">
    <source>
        <dbReference type="ARBA" id="ARBA00001933"/>
    </source>
</evidence>
<reference evidence="5 6" key="2">
    <citation type="submission" date="2013-10" db="EMBL/GenBank/DDBJ databases">
        <title>The Genome Sequence of Fusobacterium nucleatum subsp. animalis D11.</title>
        <authorList>
            <consortium name="The Broad Institute Genomics Platform"/>
            <person name="Earl A."/>
            <person name="Ward D."/>
            <person name="Feldgarden M."/>
            <person name="Gevers D."/>
            <person name="Kostic A."/>
            <person name="Garrett W."/>
            <person name="Young S.K."/>
            <person name="Zeng Q."/>
            <person name="Gargeya S."/>
            <person name="Fitzgerald M."/>
            <person name="Abouelleil A."/>
            <person name="Alvarado L."/>
            <person name="Berlin A.M."/>
            <person name="Chapman S.B."/>
            <person name="Gainer-Dewar J."/>
            <person name="Goldberg J."/>
            <person name="Gnerre S."/>
            <person name="Griggs A."/>
            <person name="Gujja S."/>
            <person name="Hansen M."/>
            <person name="Howarth C."/>
            <person name="Imamovic A."/>
            <person name="Ireland A."/>
            <person name="Larimer J."/>
            <person name="McCowan C."/>
            <person name="Murphy C."/>
            <person name="Pearson M."/>
            <person name="Poon T.W."/>
            <person name="Priest M."/>
            <person name="Roberts A."/>
            <person name="Saif S."/>
            <person name="Shea T."/>
            <person name="Sykes S."/>
            <person name="Wortman J."/>
            <person name="Nusbaum C."/>
            <person name="Birren B."/>
        </authorList>
    </citation>
    <scope>NUCLEOTIDE SEQUENCE [LARGE SCALE GENOMIC DNA]</scope>
    <source>
        <strain evidence="5 6">D11</strain>
    </source>
</reference>
<dbReference type="InterPro" id="IPR001608">
    <property type="entry name" value="Ala_racemase_N"/>
</dbReference>
<evidence type="ECO:0000256" key="3">
    <source>
        <dbReference type="ARBA" id="ARBA00023235"/>
    </source>
</evidence>
<evidence type="ECO:0000313" key="5">
    <source>
        <dbReference type="EMBL" id="KMV75927.1"/>
    </source>
</evidence>
<dbReference type="Gene3D" id="3.20.20.10">
    <property type="entry name" value="Alanine racemase"/>
    <property type="match status" value="1"/>
</dbReference>
<dbReference type="Pfam" id="PF01168">
    <property type="entry name" value="Ala_racemase_N"/>
    <property type="match status" value="1"/>
</dbReference>
<dbReference type="InterPro" id="IPR029066">
    <property type="entry name" value="PLP-binding_barrel"/>
</dbReference>
<dbReference type="GO" id="GO:0008784">
    <property type="term" value="F:alanine racemase activity"/>
    <property type="evidence" value="ECO:0007669"/>
    <property type="project" value="TreeGrafter"/>
</dbReference>
<accession>A0A0K9CNL7</accession>
<gene>
    <name evidence="5" type="ORF">PSAG_04698</name>
</gene>
<dbReference type="EMBL" id="ACDS02000073">
    <property type="protein sequence ID" value="KMV75927.1"/>
    <property type="molecule type" value="Genomic_DNA"/>
</dbReference>
<dbReference type="PANTHER" id="PTHR30511">
    <property type="entry name" value="ALANINE RACEMASE"/>
    <property type="match status" value="1"/>
</dbReference>
<comment type="cofactor">
    <cofactor evidence="1">
        <name>pyridoxal 5'-phosphate</name>
        <dbReference type="ChEBI" id="CHEBI:597326"/>
    </cofactor>
</comment>
<dbReference type="GO" id="GO:0005829">
    <property type="term" value="C:cytosol"/>
    <property type="evidence" value="ECO:0007669"/>
    <property type="project" value="TreeGrafter"/>
</dbReference>
<name>A0A0K9CNL7_9FUSO</name>
<reference evidence="6" key="1">
    <citation type="submission" date="2009-02" db="EMBL/GenBank/DDBJ databases">
        <title>The Genome Sequence of Shigella sp. D9.</title>
        <authorList>
            <consortium name="The Broad Institute Genome Sequencing Platform"/>
            <person name="Ward D."/>
            <person name="Young S.K."/>
            <person name="Kodira C.D."/>
            <person name="Zeng Q."/>
            <person name="Koehrsen M."/>
            <person name="Alvarado L."/>
            <person name="Berlin A."/>
            <person name="Borenstein D."/>
            <person name="Chen Z."/>
            <person name="Engels R."/>
            <person name="Freedman E."/>
            <person name="Gellesch M."/>
            <person name="Goldberg J."/>
            <person name="Griggs A."/>
            <person name="Gujja S."/>
            <person name="Heiman D."/>
            <person name="Hepburn T."/>
            <person name="Howarth C."/>
            <person name="Jen D."/>
            <person name="Larson L."/>
            <person name="Lewis B."/>
            <person name="Mehta T."/>
            <person name="Park D."/>
            <person name="Pearson M."/>
            <person name="Roberts A."/>
            <person name="Saif S."/>
            <person name="Shea T."/>
            <person name="Shenoy N."/>
            <person name="Sisk P."/>
            <person name="Stolte C."/>
            <person name="Sykes S."/>
            <person name="Walk T."/>
            <person name="White J."/>
            <person name="Yandava C."/>
            <person name="Allen-Vercoe E."/>
            <person name="Strauss J."/>
            <person name="Sibley C."/>
            <person name="White A."/>
            <person name="Ambrose C."/>
            <person name="Lander E."/>
            <person name="Nusbaum C."/>
            <person name="Galagan J."/>
            <person name="Birren B."/>
        </authorList>
    </citation>
    <scope>NUCLEOTIDE SEQUENCE [LARGE SCALE GENOMIC DNA]</scope>
    <source>
        <strain evidence="6">D11</strain>
    </source>
</reference>
<evidence type="ECO:0000256" key="2">
    <source>
        <dbReference type="ARBA" id="ARBA00022898"/>
    </source>
</evidence>
<evidence type="ECO:0000259" key="4">
    <source>
        <dbReference type="Pfam" id="PF01168"/>
    </source>
</evidence>
<dbReference type="InterPro" id="IPR000821">
    <property type="entry name" value="Ala_racemase"/>
</dbReference>
<dbReference type="AlphaFoldDB" id="A0A0K9CNL7"/>
<dbReference type="CDD" id="cd06815">
    <property type="entry name" value="PLPDE_III_AR_like_1"/>
    <property type="match status" value="1"/>
</dbReference>
<proteinExistence type="predicted"/>
<dbReference type="PANTHER" id="PTHR30511:SF3">
    <property type="entry name" value="LYSINE RACEMASE"/>
    <property type="match status" value="1"/>
</dbReference>
<evidence type="ECO:0000313" key="6">
    <source>
        <dbReference type="Proteomes" id="UP000004650"/>
    </source>
</evidence>
<comment type="caution">
    <text evidence="5">The sequence shown here is derived from an EMBL/GenBank/DDBJ whole genome shotgun (WGS) entry which is preliminary data.</text>
</comment>
<feature type="domain" description="Alanine racemase N-terminal" evidence="4">
    <location>
        <begin position="7"/>
        <end position="225"/>
    </location>
</feature>
<dbReference type="Proteomes" id="UP000004650">
    <property type="component" value="Unassembled WGS sequence"/>
</dbReference>
<keyword evidence="3" id="KW-0413">Isomerase</keyword>
<sequence length="356" mass="40326">MYPRLEINIEKLKTNLQVISNLLKKNNISLAMVTKAYCANLDIVNELVKDKNLIDYLADSRIENLKEMRHINIPKILLRIPMKSEVEDVIRYTDISFNSEYETIEKLNEEAKKVNKIHKIVIMVDLGDLREGYFVQKDLFDNIKKIQDLHNISIIGVATNLTCYGAVLPSEENLSKLVNIAEKFERDFNIDIKIISGGNSSSLFLINENKLPSKINNLRIGEAILLGRETAYGKKIDGTFDDVFRLVCEVVENKEKPSVPVGEKGLDAFGNKPVFEDKGIMQRAILGIGRQDISIDSLYPIDKDIKVIGASSDHTIVDVTKSKNKYLIGDKIEFLLDYGGIMTASTSKYVKKYYIL</sequence>
<keyword evidence="2" id="KW-0663">Pyridoxal phosphate</keyword>
<dbReference type="NCBIfam" id="NF040742">
    <property type="entry name" value="racem_Orr"/>
    <property type="match status" value="1"/>
</dbReference>
<dbReference type="GO" id="GO:0030170">
    <property type="term" value="F:pyridoxal phosphate binding"/>
    <property type="evidence" value="ECO:0007669"/>
    <property type="project" value="TreeGrafter"/>
</dbReference>
<dbReference type="SUPFAM" id="SSF51419">
    <property type="entry name" value="PLP-binding barrel"/>
    <property type="match status" value="1"/>
</dbReference>
<organism evidence="5 6">
    <name type="scientific">Fusobacterium animalis D11</name>
    <dbReference type="NCBI Taxonomy" id="556264"/>
    <lineage>
        <taxon>Bacteria</taxon>
        <taxon>Fusobacteriati</taxon>
        <taxon>Fusobacteriota</taxon>
        <taxon>Fusobacteriia</taxon>
        <taxon>Fusobacteriales</taxon>
        <taxon>Fusobacteriaceae</taxon>
        <taxon>Fusobacterium</taxon>
    </lineage>
</organism>